<dbReference type="VEuPathDB" id="FungiDB:ASPTUDRAFT_30290"/>
<proteinExistence type="predicted"/>
<protein>
    <submittedName>
        <fullName evidence="1">Uncharacterized protein</fullName>
    </submittedName>
</protein>
<organism evidence="1 2">
    <name type="scientific">Aspergillus tubingensis (strain CBS 134.48)</name>
    <dbReference type="NCBI Taxonomy" id="767770"/>
    <lineage>
        <taxon>Eukaryota</taxon>
        <taxon>Fungi</taxon>
        <taxon>Dikarya</taxon>
        <taxon>Ascomycota</taxon>
        <taxon>Pezizomycotina</taxon>
        <taxon>Eurotiomycetes</taxon>
        <taxon>Eurotiomycetidae</taxon>
        <taxon>Eurotiales</taxon>
        <taxon>Aspergillaceae</taxon>
        <taxon>Aspergillus</taxon>
        <taxon>Aspergillus subgen. Circumdati</taxon>
    </lineage>
</organism>
<dbReference type="AlphaFoldDB" id="A0A1L9N5E2"/>
<gene>
    <name evidence="1" type="ORF">ASPTUDRAFT_30290</name>
</gene>
<dbReference type="Proteomes" id="UP000184304">
    <property type="component" value="Unassembled WGS sequence"/>
</dbReference>
<evidence type="ECO:0000313" key="1">
    <source>
        <dbReference type="EMBL" id="OJI84352.1"/>
    </source>
</evidence>
<sequence length="110" mass="12065">MSIRIISTNQTCALFEFEASFFGETFWDEPAGGQPFYPPTSPYDYPQSRQTHDSTLLADLWFKPSPGTIIYVVAAAPLSDPGADGSRSSMTGWSTVGSVRLALEVWGFPH</sequence>
<reference evidence="2" key="1">
    <citation type="journal article" date="2017" name="Genome Biol.">
        <title>Comparative genomics reveals high biological diversity and specific adaptations in the industrially and medically important fungal genus Aspergillus.</title>
        <authorList>
            <person name="de Vries R.P."/>
            <person name="Riley R."/>
            <person name="Wiebenga A."/>
            <person name="Aguilar-Osorio G."/>
            <person name="Amillis S."/>
            <person name="Uchima C.A."/>
            <person name="Anderluh G."/>
            <person name="Asadollahi M."/>
            <person name="Askin M."/>
            <person name="Barry K."/>
            <person name="Battaglia E."/>
            <person name="Bayram O."/>
            <person name="Benocci T."/>
            <person name="Braus-Stromeyer S.A."/>
            <person name="Caldana C."/>
            <person name="Canovas D."/>
            <person name="Cerqueira G.C."/>
            <person name="Chen F."/>
            <person name="Chen W."/>
            <person name="Choi C."/>
            <person name="Clum A."/>
            <person name="Dos Santos R.A."/>
            <person name="Damasio A.R."/>
            <person name="Diallinas G."/>
            <person name="Emri T."/>
            <person name="Fekete E."/>
            <person name="Flipphi M."/>
            <person name="Freyberg S."/>
            <person name="Gallo A."/>
            <person name="Gournas C."/>
            <person name="Habgood R."/>
            <person name="Hainaut M."/>
            <person name="Harispe M.L."/>
            <person name="Henrissat B."/>
            <person name="Hilden K.S."/>
            <person name="Hope R."/>
            <person name="Hossain A."/>
            <person name="Karabika E."/>
            <person name="Karaffa L."/>
            <person name="Karanyi Z."/>
            <person name="Krasevec N."/>
            <person name="Kuo A."/>
            <person name="Kusch H."/>
            <person name="LaButti K."/>
            <person name="Lagendijk E.L."/>
            <person name="Lapidus A."/>
            <person name="Levasseur A."/>
            <person name="Lindquist E."/>
            <person name="Lipzen A."/>
            <person name="Logrieco A.F."/>
            <person name="MacCabe A."/>
            <person name="Maekelae M.R."/>
            <person name="Malavazi I."/>
            <person name="Melin P."/>
            <person name="Meyer V."/>
            <person name="Mielnichuk N."/>
            <person name="Miskei M."/>
            <person name="Molnar A.P."/>
            <person name="Mule G."/>
            <person name="Ngan C.Y."/>
            <person name="Orejas M."/>
            <person name="Orosz E."/>
            <person name="Ouedraogo J.P."/>
            <person name="Overkamp K.M."/>
            <person name="Park H.-S."/>
            <person name="Perrone G."/>
            <person name="Piumi F."/>
            <person name="Punt P.J."/>
            <person name="Ram A.F."/>
            <person name="Ramon A."/>
            <person name="Rauscher S."/>
            <person name="Record E."/>
            <person name="Riano-Pachon D.M."/>
            <person name="Robert V."/>
            <person name="Roehrig J."/>
            <person name="Ruller R."/>
            <person name="Salamov A."/>
            <person name="Salih N.S."/>
            <person name="Samson R.A."/>
            <person name="Sandor E."/>
            <person name="Sanguinetti M."/>
            <person name="Schuetze T."/>
            <person name="Sepcic K."/>
            <person name="Shelest E."/>
            <person name="Sherlock G."/>
            <person name="Sophianopoulou V."/>
            <person name="Squina F.M."/>
            <person name="Sun H."/>
            <person name="Susca A."/>
            <person name="Todd R.B."/>
            <person name="Tsang A."/>
            <person name="Unkles S.E."/>
            <person name="van de Wiele N."/>
            <person name="van Rossen-Uffink D."/>
            <person name="Oliveira J.V."/>
            <person name="Vesth T.C."/>
            <person name="Visser J."/>
            <person name="Yu J.-H."/>
            <person name="Zhou M."/>
            <person name="Andersen M.R."/>
            <person name="Archer D.B."/>
            <person name="Baker S.E."/>
            <person name="Benoit I."/>
            <person name="Brakhage A.A."/>
            <person name="Braus G.H."/>
            <person name="Fischer R."/>
            <person name="Frisvad J.C."/>
            <person name="Goldman G.H."/>
            <person name="Houbraken J."/>
            <person name="Oakley B."/>
            <person name="Pocsi I."/>
            <person name="Scazzocchio C."/>
            <person name="Seiboth B."/>
            <person name="vanKuyk P.A."/>
            <person name="Wortman J."/>
            <person name="Dyer P.S."/>
            <person name="Grigoriev I.V."/>
        </authorList>
    </citation>
    <scope>NUCLEOTIDE SEQUENCE [LARGE SCALE GENOMIC DNA]</scope>
    <source>
        <strain evidence="2">CBS 134.48</strain>
    </source>
</reference>
<keyword evidence="2" id="KW-1185">Reference proteome</keyword>
<accession>A0A1L9N5E2</accession>
<evidence type="ECO:0000313" key="2">
    <source>
        <dbReference type="Proteomes" id="UP000184304"/>
    </source>
</evidence>
<dbReference type="EMBL" id="KV878203">
    <property type="protein sequence ID" value="OJI84352.1"/>
    <property type="molecule type" value="Genomic_DNA"/>
</dbReference>
<name>A0A1L9N5E2_ASPTC</name>